<reference evidence="2" key="1">
    <citation type="journal article" date="2014" name="Front. Microbiol.">
        <title>High frequency of phylogenetically diverse reductive dehalogenase-homologous genes in deep subseafloor sedimentary metagenomes.</title>
        <authorList>
            <person name="Kawai M."/>
            <person name="Futagami T."/>
            <person name="Toyoda A."/>
            <person name="Takaki Y."/>
            <person name="Nishi S."/>
            <person name="Hori S."/>
            <person name="Arai W."/>
            <person name="Tsubouchi T."/>
            <person name="Morono Y."/>
            <person name="Uchiyama I."/>
            <person name="Ito T."/>
            <person name="Fujiyama A."/>
            <person name="Inagaki F."/>
            <person name="Takami H."/>
        </authorList>
    </citation>
    <scope>NUCLEOTIDE SEQUENCE</scope>
    <source>
        <strain evidence="2">Expedition CK06-06</strain>
    </source>
</reference>
<protein>
    <submittedName>
        <fullName evidence="2">Uncharacterized protein</fullName>
    </submittedName>
</protein>
<feature type="non-terminal residue" evidence="2">
    <location>
        <position position="1"/>
    </location>
</feature>
<evidence type="ECO:0000313" key="2">
    <source>
        <dbReference type="EMBL" id="GAF71821.1"/>
    </source>
</evidence>
<gene>
    <name evidence="2" type="ORF">S01H1_02828</name>
</gene>
<feature type="compositionally biased region" description="Polar residues" evidence="1">
    <location>
        <begin position="1"/>
        <end position="14"/>
    </location>
</feature>
<evidence type="ECO:0000256" key="1">
    <source>
        <dbReference type="SAM" id="MobiDB-lite"/>
    </source>
</evidence>
<feature type="region of interest" description="Disordered" evidence="1">
    <location>
        <begin position="1"/>
        <end position="41"/>
    </location>
</feature>
<proteinExistence type="predicted"/>
<feature type="compositionally biased region" description="Basic and acidic residues" evidence="1">
    <location>
        <begin position="16"/>
        <end position="41"/>
    </location>
</feature>
<name>X0S9E8_9ZZZZ</name>
<organism evidence="2">
    <name type="scientific">marine sediment metagenome</name>
    <dbReference type="NCBI Taxonomy" id="412755"/>
    <lineage>
        <taxon>unclassified sequences</taxon>
        <taxon>metagenomes</taxon>
        <taxon>ecological metagenomes</taxon>
    </lineage>
</organism>
<sequence length="41" mass="4259">GITQSESKGTSGESQEGGKDLEDGRTEGTKEATETKKAMAQ</sequence>
<dbReference type="EMBL" id="BARS01001437">
    <property type="protein sequence ID" value="GAF71821.1"/>
    <property type="molecule type" value="Genomic_DNA"/>
</dbReference>
<dbReference type="AlphaFoldDB" id="X0S9E8"/>
<comment type="caution">
    <text evidence="2">The sequence shown here is derived from an EMBL/GenBank/DDBJ whole genome shotgun (WGS) entry which is preliminary data.</text>
</comment>
<accession>X0S9E8</accession>